<dbReference type="InterPro" id="IPR013857">
    <property type="entry name" value="NADH-UbQ_OxRdtase-assoc_prot30"/>
</dbReference>
<protein>
    <submittedName>
        <fullName evidence="2">CIA30 family protein</fullName>
    </submittedName>
</protein>
<proteinExistence type="predicted"/>
<reference evidence="2" key="1">
    <citation type="submission" date="2021-05" db="EMBL/GenBank/DDBJ databases">
        <title>Energy efficiency and biological interactions define the core microbiome of deep oligotrophic groundwater.</title>
        <authorList>
            <person name="Mehrshad M."/>
            <person name="Lopez-Fernandez M."/>
            <person name="Bell E."/>
            <person name="Bernier-Latmani R."/>
            <person name="Bertilsson S."/>
            <person name="Dopson M."/>
        </authorList>
    </citation>
    <scope>NUCLEOTIDE SEQUENCE</scope>
    <source>
        <strain evidence="2">Modern_marine.mb.64</strain>
    </source>
</reference>
<evidence type="ECO:0000313" key="3">
    <source>
        <dbReference type="Proteomes" id="UP000777784"/>
    </source>
</evidence>
<name>A0A948RST3_UNCEI</name>
<dbReference type="InterPro" id="IPR008979">
    <property type="entry name" value="Galactose-bd-like_sf"/>
</dbReference>
<dbReference type="Gene3D" id="2.60.40.4070">
    <property type="match status" value="1"/>
</dbReference>
<dbReference type="Pfam" id="PF08547">
    <property type="entry name" value="CIA30"/>
    <property type="match status" value="1"/>
</dbReference>
<accession>A0A948RST3</accession>
<sequence length="757" mass="83835">MLNRMLRQILIVAVSSLLIPWLVLIGAGVLPVSAQAQQPDIGDYIYCSPTYWFPNFSFAGHGAIYVGSYGAPYGDVVERRPSGIQFTTLSYLQGWYHNVRVTNVVAMPQSMRIAAAERAVEVAIAIQGGQHIPWYSEPFKLGPRDCISTFQQFYLDIGATEDQVGSPDDYVLPAGAWRFYKSGRDWDQSITGNGGVLTGGSQGGVESRPLWLNESHKSTLPLKRSSELLEQLMPSEALEGETGYPMIPDIIGISNAVSAAGMDYIDEETDQVIASILGAETIDAAYEHDYAVCARVRKLEVNDMLSVPADSTWWHVVNTIESSTDSSEVEISLIVQLNGALATLDSQYPVERYGSVSGTILNYQIRSANLIDAMFLVDRITQAADSLYSLSCANVSEPPEAMVFIRYARYEKPNIELTVDNRGEEHSVRFYGTVWTEPRSGADQWVDFDLDVPSGTSLVNLPVGGMYDAVIFAEDGLSLDKAYVPSGFWFSFNDNASGGTSQVSMSLNELVHEPFSIADTNFISPPLVEMTGIVTEDIPWSYIGVGYSPNQERDPIDVSSNCGIAFYAKGDEGQYRVKLETEAVTDNDYHGAFFTAPTDWELIFIPFSELQQEGWGLPVPWTGTDLHTISFVTTERPLPTVLLDFDRISFLSHNINAVDPFLFDSEKVTVWTTPNPFHGTMDFLLATSNRTAVMLDVFDIQGRRVRSLVENHVYESGLHRISWNGKGDNGQVVAGGVYFYRLKTMGREESNRIVLIR</sequence>
<dbReference type="EMBL" id="JAHJDP010000020">
    <property type="protein sequence ID" value="MBU2689931.1"/>
    <property type="molecule type" value="Genomic_DNA"/>
</dbReference>
<dbReference type="SUPFAM" id="SSF49785">
    <property type="entry name" value="Galactose-binding domain-like"/>
    <property type="match status" value="1"/>
</dbReference>
<gene>
    <name evidence="2" type="ORF">KJ970_03320</name>
</gene>
<dbReference type="Proteomes" id="UP000777784">
    <property type="component" value="Unassembled WGS sequence"/>
</dbReference>
<comment type="caution">
    <text evidence="2">The sequence shown here is derived from an EMBL/GenBank/DDBJ whole genome shotgun (WGS) entry which is preliminary data.</text>
</comment>
<evidence type="ECO:0000313" key="2">
    <source>
        <dbReference type="EMBL" id="MBU2689931.1"/>
    </source>
</evidence>
<evidence type="ECO:0000259" key="1">
    <source>
        <dbReference type="Pfam" id="PF08547"/>
    </source>
</evidence>
<organism evidence="2 3">
    <name type="scientific">Eiseniibacteriota bacterium</name>
    <dbReference type="NCBI Taxonomy" id="2212470"/>
    <lineage>
        <taxon>Bacteria</taxon>
        <taxon>Candidatus Eiseniibacteriota</taxon>
    </lineage>
</organism>
<feature type="domain" description="NADH:ubiquinone oxidoreductase intermediate-associated protein 30" evidence="1">
    <location>
        <begin position="489"/>
        <end position="620"/>
    </location>
</feature>
<dbReference type="AlphaFoldDB" id="A0A948RST3"/>